<sequence length="788" mass="88086">MNGSPGTGNLHEGSFPMHPPMRDFWRSSDAPQEDSFFYTSFPAQDEGINLELNDGVYGYNFHPISTTQHATNAPIDGLAIPVHITSPPLPLSDPEHPILDAGWGGSLHSAHFHGPSVPYSVSFSDPFTLSLGMNDRNTHSSVPHEAHAHNNFLPNLGLQLDIPGTGMTFLPDEDPSLCRPEELLGTFSQRNTNPQRMSPHLIEATLGIPPATSDPQHLIFCHNNGPQSDQGSATLDALSLEQHLPSSPSTLARSPDAPAEPQETASSSTPTRNCRVPSTSRVRLLVAPPGFSHSHILVVTSNPQKWSASLWDSAELAELEKDSKLKALDIKSQIPNHQGGSSHNGNRKRQRVVKTPQSSDTQYVPTASDAQIMSSASVPSPPPALVPTSNDRLPGEALQSRTLKRKADTERQAAAQVKTESACLPCRVMREKCSDSIPCLRCIRVLQSERAIIRVPCQRAALDDIELYRRRTQIGLFVYHYQQRYDSDLPLRSASIVDTNQLEAQLSHNCPLTVADIFEVQEFGTFQRFAPNLLSDHNREKELALQTKVSTLADLKKSKVLAQYMELHMASIIETLGTNNTFIATTLRMAEKYSRPAETKSRTMLRHALYIFTARFLRRTYWVQVDTATEDYRVAWMDAPWRALPVSTPKSLDEAETLNGILKEHLHFLEKCVVDAFTQKIYARKKEDWFEIFLVTFIFQVILSENLEMSFYSSFPGLERPVECPWSTFGGLRSYSSKRIASYFSAINGRDPFMKPGARAWEGFGDTERTYLDQCGIMLKGRWFCHFD</sequence>
<dbReference type="CDD" id="cd00067">
    <property type="entry name" value="GAL4"/>
    <property type="match status" value="1"/>
</dbReference>
<comment type="caution">
    <text evidence="3">The sequence shown here is derived from an EMBL/GenBank/DDBJ whole genome shotgun (WGS) entry which is preliminary data.</text>
</comment>
<dbReference type="EMBL" id="JAULSY010000012">
    <property type="protein sequence ID" value="KAK0672545.1"/>
    <property type="molecule type" value="Genomic_DNA"/>
</dbReference>
<protein>
    <recommendedName>
        <fullName evidence="5">Zn(2)-C6 fungal-type domain-containing protein</fullName>
    </recommendedName>
</protein>
<accession>A0AA40DDA9</accession>
<dbReference type="SUPFAM" id="SSF57701">
    <property type="entry name" value="Zn2/Cys6 DNA-binding domain"/>
    <property type="match status" value="1"/>
</dbReference>
<dbReference type="InterPro" id="IPR036864">
    <property type="entry name" value="Zn2-C6_fun-type_DNA-bd_sf"/>
</dbReference>
<feature type="region of interest" description="Disordered" evidence="2">
    <location>
        <begin position="245"/>
        <end position="276"/>
    </location>
</feature>
<keyword evidence="4" id="KW-1185">Reference proteome</keyword>
<feature type="compositionally biased region" description="Polar residues" evidence="2">
    <location>
        <begin position="263"/>
        <end position="276"/>
    </location>
</feature>
<dbReference type="InterPro" id="IPR052973">
    <property type="entry name" value="Fungal_sec-metab_reg_TF"/>
</dbReference>
<dbReference type="PANTHER" id="PTHR35392">
    <property type="entry name" value="ZN(II)2CYS6 TRANSCRIPTION FACTOR (EUROFUNG)-RELATED-RELATED"/>
    <property type="match status" value="1"/>
</dbReference>
<keyword evidence="1" id="KW-0539">Nucleus</keyword>
<feature type="region of interest" description="Disordered" evidence="2">
    <location>
        <begin position="333"/>
        <end position="394"/>
    </location>
</feature>
<organism evidence="3 4">
    <name type="scientific">Cercophora samala</name>
    <dbReference type="NCBI Taxonomy" id="330535"/>
    <lineage>
        <taxon>Eukaryota</taxon>
        <taxon>Fungi</taxon>
        <taxon>Dikarya</taxon>
        <taxon>Ascomycota</taxon>
        <taxon>Pezizomycotina</taxon>
        <taxon>Sordariomycetes</taxon>
        <taxon>Sordariomycetidae</taxon>
        <taxon>Sordariales</taxon>
        <taxon>Lasiosphaeriaceae</taxon>
        <taxon>Cercophora</taxon>
    </lineage>
</organism>
<dbReference type="AlphaFoldDB" id="A0AA40DDA9"/>
<dbReference type="PANTHER" id="PTHR35392:SF2">
    <property type="entry name" value="ZN(II)2CYS6 TRANSCRIPTION FACTOR (EUROFUNG)"/>
    <property type="match status" value="1"/>
</dbReference>
<feature type="compositionally biased region" description="Polar residues" evidence="2">
    <location>
        <begin position="333"/>
        <end position="344"/>
    </location>
</feature>
<name>A0AA40DDA9_9PEZI</name>
<evidence type="ECO:0008006" key="5">
    <source>
        <dbReference type="Google" id="ProtNLM"/>
    </source>
</evidence>
<dbReference type="InterPro" id="IPR001138">
    <property type="entry name" value="Zn2Cys6_DnaBD"/>
</dbReference>
<dbReference type="GO" id="GO:0008270">
    <property type="term" value="F:zinc ion binding"/>
    <property type="evidence" value="ECO:0007669"/>
    <property type="project" value="InterPro"/>
</dbReference>
<evidence type="ECO:0000313" key="3">
    <source>
        <dbReference type="EMBL" id="KAK0672545.1"/>
    </source>
</evidence>
<proteinExistence type="predicted"/>
<dbReference type="Proteomes" id="UP001174997">
    <property type="component" value="Unassembled WGS sequence"/>
</dbReference>
<reference evidence="3" key="1">
    <citation type="submission" date="2023-06" db="EMBL/GenBank/DDBJ databases">
        <title>Genome-scale phylogeny and comparative genomics of the fungal order Sordariales.</title>
        <authorList>
            <consortium name="Lawrence Berkeley National Laboratory"/>
            <person name="Hensen N."/>
            <person name="Bonometti L."/>
            <person name="Westerberg I."/>
            <person name="Brannstrom I.O."/>
            <person name="Guillou S."/>
            <person name="Cros-Aarteil S."/>
            <person name="Calhoun S."/>
            <person name="Haridas S."/>
            <person name="Kuo A."/>
            <person name="Mondo S."/>
            <person name="Pangilinan J."/>
            <person name="Riley R."/>
            <person name="Labutti K."/>
            <person name="Andreopoulos B."/>
            <person name="Lipzen A."/>
            <person name="Chen C."/>
            <person name="Yanf M."/>
            <person name="Daum C."/>
            <person name="Ng V."/>
            <person name="Clum A."/>
            <person name="Steindorff A."/>
            <person name="Ohm R."/>
            <person name="Martin F."/>
            <person name="Silar P."/>
            <person name="Natvig D."/>
            <person name="Lalanne C."/>
            <person name="Gautier V."/>
            <person name="Ament-Velasquez S.L."/>
            <person name="Kruys A."/>
            <person name="Hutchinson M.I."/>
            <person name="Powell A.J."/>
            <person name="Barry K."/>
            <person name="Miller A.N."/>
            <person name="Grigoriev I.V."/>
            <person name="Debuchy R."/>
            <person name="Gladieux P."/>
            <person name="Thoren M.H."/>
            <person name="Johannesson H."/>
        </authorList>
    </citation>
    <scope>NUCLEOTIDE SEQUENCE</scope>
    <source>
        <strain evidence="3">CBS 307.81</strain>
    </source>
</reference>
<dbReference type="GO" id="GO:0000981">
    <property type="term" value="F:DNA-binding transcription factor activity, RNA polymerase II-specific"/>
    <property type="evidence" value="ECO:0007669"/>
    <property type="project" value="InterPro"/>
</dbReference>
<evidence type="ECO:0000256" key="2">
    <source>
        <dbReference type="SAM" id="MobiDB-lite"/>
    </source>
</evidence>
<evidence type="ECO:0000313" key="4">
    <source>
        <dbReference type="Proteomes" id="UP001174997"/>
    </source>
</evidence>
<gene>
    <name evidence="3" type="ORF">QBC41DRAFT_313469</name>
</gene>
<evidence type="ECO:0000256" key="1">
    <source>
        <dbReference type="ARBA" id="ARBA00023242"/>
    </source>
</evidence>
<feature type="compositionally biased region" description="Polar residues" evidence="2">
    <location>
        <begin position="355"/>
        <end position="373"/>
    </location>
</feature>